<dbReference type="Pfam" id="PF00226">
    <property type="entry name" value="DnaJ"/>
    <property type="match status" value="1"/>
</dbReference>
<dbReference type="InterPro" id="IPR036869">
    <property type="entry name" value="J_dom_sf"/>
</dbReference>
<protein>
    <recommendedName>
        <fullName evidence="2">J domain-containing protein</fullName>
    </recommendedName>
</protein>
<dbReference type="PRINTS" id="PR00625">
    <property type="entry name" value="JDOMAIN"/>
</dbReference>
<dbReference type="GO" id="GO:0030544">
    <property type="term" value="F:Hsp70 protein binding"/>
    <property type="evidence" value="ECO:0007669"/>
    <property type="project" value="TreeGrafter"/>
</dbReference>
<sequence>MEVNRDEAERCIDIAAEALAQDQPDRARRFLEKAQRLFPTEKARGECGKDGGRGGVGGGGGGRRGRISSTCSESPKSYTAEQVEAVRRVKRCTDFYEILGVQKDASEDELKRSYRKLALKFHPDKNHAPGATEAFKGTVRDIFRIICPFSDSMKVDVFGTLQMKIEFMLKH</sequence>
<organism evidence="3 4">
    <name type="scientific">Periophthalmus magnuspinnatus</name>
    <dbReference type="NCBI Taxonomy" id="409849"/>
    <lineage>
        <taxon>Eukaryota</taxon>
        <taxon>Metazoa</taxon>
        <taxon>Chordata</taxon>
        <taxon>Craniata</taxon>
        <taxon>Vertebrata</taxon>
        <taxon>Euteleostomi</taxon>
        <taxon>Actinopterygii</taxon>
        <taxon>Neopterygii</taxon>
        <taxon>Teleostei</taxon>
        <taxon>Neoteleostei</taxon>
        <taxon>Acanthomorphata</taxon>
        <taxon>Gobiaria</taxon>
        <taxon>Gobiiformes</taxon>
        <taxon>Gobioidei</taxon>
        <taxon>Gobiidae</taxon>
        <taxon>Oxudercinae</taxon>
        <taxon>Periophthalmus</taxon>
    </lineage>
</organism>
<dbReference type="PANTHER" id="PTHR43908:SF8">
    <property type="entry name" value="DNAJ HOMOLOG SUBFAMILY B MEMBER 12"/>
    <property type="match status" value="1"/>
</dbReference>
<evidence type="ECO:0000256" key="1">
    <source>
        <dbReference type="SAM" id="MobiDB-lite"/>
    </source>
</evidence>
<evidence type="ECO:0000313" key="3">
    <source>
        <dbReference type="Ensembl" id="ENSPMGP00000004691.1"/>
    </source>
</evidence>
<dbReference type="SUPFAM" id="SSF46565">
    <property type="entry name" value="Chaperone J-domain"/>
    <property type="match status" value="1"/>
</dbReference>
<accession>A0A3B3ZJT7</accession>
<dbReference type="SMART" id="SM00271">
    <property type="entry name" value="DnaJ"/>
    <property type="match status" value="1"/>
</dbReference>
<feature type="compositionally biased region" description="Gly residues" evidence="1">
    <location>
        <begin position="53"/>
        <end position="62"/>
    </location>
</feature>
<reference evidence="3" key="2">
    <citation type="submission" date="2025-09" db="UniProtKB">
        <authorList>
            <consortium name="Ensembl"/>
        </authorList>
    </citation>
    <scope>IDENTIFICATION</scope>
</reference>
<feature type="domain" description="J" evidence="2">
    <location>
        <begin position="94"/>
        <end position="159"/>
    </location>
</feature>
<keyword evidence="4" id="KW-1185">Reference proteome</keyword>
<dbReference type="PROSITE" id="PS50076">
    <property type="entry name" value="DNAJ_2"/>
    <property type="match status" value="1"/>
</dbReference>
<evidence type="ECO:0000259" key="2">
    <source>
        <dbReference type="PROSITE" id="PS50076"/>
    </source>
</evidence>
<dbReference type="STRING" id="409849.ENSPMGP00000004691"/>
<evidence type="ECO:0000313" key="4">
    <source>
        <dbReference type="Proteomes" id="UP000261520"/>
    </source>
</evidence>
<dbReference type="Ensembl" id="ENSPMGT00000004982.1">
    <property type="protein sequence ID" value="ENSPMGP00000004691.1"/>
    <property type="gene ID" value="ENSPMGG00000003976.1"/>
</dbReference>
<feature type="region of interest" description="Disordered" evidence="1">
    <location>
        <begin position="42"/>
        <end position="74"/>
    </location>
</feature>
<dbReference type="InterPro" id="IPR051100">
    <property type="entry name" value="DnaJ_subfamily_B/C"/>
</dbReference>
<dbReference type="Gene3D" id="1.10.287.110">
    <property type="entry name" value="DnaJ domain"/>
    <property type="match status" value="1"/>
</dbReference>
<dbReference type="AlphaFoldDB" id="A0A3B3ZJT7"/>
<proteinExistence type="predicted"/>
<feature type="compositionally biased region" description="Basic and acidic residues" evidence="1">
    <location>
        <begin position="42"/>
        <end position="52"/>
    </location>
</feature>
<dbReference type="GO" id="GO:0071218">
    <property type="term" value="P:cellular response to misfolded protein"/>
    <property type="evidence" value="ECO:0007669"/>
    <property type="project" value="TreeGrafter"/>
</dbReference>
<dbReference type="Proteomes" id="UP000261520">
    <property type="component" value="Unplaced"/>
</dbReference>
<name>A0A3B3ZJT7_9GOBI</name>
<dbReference type="CDD" id="cd06257">
    <property type="entry name" value="DnaJ"/>
    <property type="match status" value="1"/>
</dbReference>
<dbReference type="PANTHER" id="PTHR43908">
    <property type="entry name" value="AT29763P-RELATED"/>
    <property type="match status" value="1"/>
</dbReference>
<reference evidence="3" key="1">
    <citation type="submission" date="2025-08" db="UniProtKB">
        <authorList>
            <consortium name="Ensembl"/>
        </authorList>
    </citation>
    <scope>IDENTIFICATION</scope>
</reference>
<dbReference type="InterPro" id="IPR001623">
    <property type="entry name" value="DnaJ_domain"/>
</dbReference>
<dbReference type="GO" id="GO:0005789">
    <property type="term" value="C:endoplasmic reticulum membrane"/>
    <property type="evidence" value="ECO:0007669"/>
    <property type="project" value="TreeGrafter"/>
</dbReference>